<dbReference type="Proteomes" id="UP001314903">
    <property type="component" value="Unassembled WGS sequence"/>
</dbReference>
<feature type="domain" description="Bacterial sugar transferase" evidence="9">
    <location>
        <begin position="327"/>
        <end position="516"/>
    </location>
</feature>
<gene>
    <name evidence="10" type="ORF">J2Z35_000992</name>
</gene>
<keyword evidence="5 8" id="KW-1133">Transmembrane helix</keyword>
<keyword evidence="4 8" id="KW-0812">Transmembrane</keyword>
<evidence type="ECO:0000256" key="2">
    <source>
        <dbReference type="ARBA" id="ARBA00006464"/>
    </source>
</evidence>
<dbReference type="Pfam" id="PF02397">
    <property type="entry name" value="Bac_transf"/>
    <property type="match status" value="1"/>
</dbReference>
<keyword evidence="7" id="KW-0175">Coiled coil</keyword>
<feature type="transmembrane region" description="Helical" evidence="8">
    <location>
        <begin position="7"/>
        <end position="28"/>
    </location>
</feature>
<dbReference type="NCBIfam" id="TIGR03025">
    <property type="entry name" value="EPS_sugtrans"/>
    <property type="match status" value="1"/>
</dbReference>
<evidence type="ECO:0000256" key="3">
    <source>
        <dbReference type="ARBA" id="ARBA00022679"/>
    </source>
</evidence>
<keyword evidence="3" id="KW-0808">Transferase</keyword>
<comment type="similarity">
    <text evidence="2">Belongs to the bacterial sugar transferase family.</text>
</comment>
<feature type="transmembrane region" description="Helical" evidence="8">
    <location>
        <begin position="329"/>
        <end position="349"/>
    </location>
</feature>
<dbReference type="InterPro" id="IPR003362">
    <property type="entry name" value="Bact_transf"/>
</dbReference>
<keyword evidence="6 8" id="KW-0472">Membrane</keyword>
<dbReference type="InterPro" id="IPR017475">
    <property type="entry name" value="EPS_sugar_tfrase"/>
</dbReference>
<accession>A0ABS4KHE1</accession>
<feature type="transmembrane region" description="Helical" evidence="8">
    <location>
        <begin position="116"/>
        <end position="138"/>
    </location>
</feature>
<evidence type="ECO:0000256" key="7">
    <source>
        <dbReference type="SAM" id="Coils"/>
    </source>
</evidence>
<dbReference type="PANTHER" id="PTHR30576">
    <property type="entry name" value="COLANIC BIOSYNTHESIS UDP-GLUCOSE LIPID CARRIER TRANSFERASE"/>
    <property type="match status" value="1"/>
</dbReference>
<evidence type="ECO:0000313" key="11">
    <source>
        <dbReference type="Proteomes" id="UP001314903"/>
    </source>
</evidence>
<dbReference type="RefSeq" id="WP_245330768.1">
    <property type="nucleotide sequence ID" value="NZ_JAGGLI010000008.1"/>
</dbReference>
<evidence type="ECO:0000256" key="4">
    <source>
        <dbReference type="ARBA" id="ARBA00022692"/>
    </source>
</evidence>
<evidence type="ECO:0000256" key="1">
    <source>
        <dbReference type="ARBA" id="ARBA00004141"/>
    </source>
</evidence>
<feature type="coiled-coil region" evidence="7">
    <location>
        <begin position="377"/>
        <end position="404"/>
    </location>
</feature>
<sequence length="521" mass="60274">MLRWRLKLLIISYVVVDIIAIIISSYIAKLIKLNIVGNVLEFNSTLEVYGFITLVAGTFILVFLITETYKFLIISKKLLNMRILLRTMIALMLGYGIVRSIFFFSNIDVSQLFMNVFILVFFLISTIFRTIFKLMWFYKDENSEKVKNIIIFGFSESGAKYIKTIRSHSYLGLNIVGYLHIKENIEEILKSNYKKSGDRKDIKGDVDFNEMSNNITADEMILEREVYLEDTTESSIYNTLKHLGSIDDWEKVVSENIIDEIVVAKPLSYDKRLRDILDICQERGITITMLLERQNYESAKAQVSMIGDIPALKFHTVSLNEDQLFAKRLLDILGASVGMMIFGVAYLIFAPLIKLESKGPVIFKQERVGKNGRIFKIWKFRSMCNDAEEKKEELQSQNEMKGNMFKLKNDPRVTKIGNFMRKTSIDELPQFYNVLVGDMSLVGTRPPTVQEVKDYNISHYKRISIIPGITGMWQISGRSQITDFEEVTRLDNEYIENWTIWLDVEILIKTVYVVLKRKGSS</sequence>
<dbReference type="EMBL" id="JAGGLI010000008">
    <property type="protein sequence ID" value="MBP2027198.1"/>
    <property type="molecule type" value="Genomic_DNA"/>
</dbReference>
<name>A0ABS4KHE1_9FIRM</name>
<dbReference type="Gene3D" id="3.40.50.720">
    <property type="entry name" value="NAD(P)-binding Rossmann-like Domain"/>
    <property type="match status" value="1"/>
</dbReference>
<evidence type="ECO:0000313" key="10">
    <source>
        <dbReference type="EMBL" id="MBP2027198.1"/>
    </source>
</evidence>
<reference evidence="10 11" key="1">
    <citation type="submission" date="2021-03" db="EMBL/GenBank/DDBJ databases">
        <title>Genomic Encyclopedia of Type Strains, Phase IV (KMG-IV): sequencing the most valuable type-strain genomes for metagenomic binning, comparative biology and taxonomic classification.</title>
        <authorList>
            <person name="Goeker M."/>
        </authorList>
    </citation>
    <scope>NUCLEOTIDE SEQUENCE [LARGE SCALE GENOMIC DNA]</scope>
    <source>
        <strain evidence="10 11">DSM 27512</strain>
    </source>
</reference>
<proteinExistence type="inferred from homology"/>
<feature type="transmembrane region" description="Helical" evidence="8">
    <location>
        <begin position="83"/>
        <end position="104"/>
    </location>
</feature>
<protein>
    <submittedName>
        <fullName evidence="10">Exopolysaccharide biosynthesis polyprenyl glycosylphosphotransferase</fullName>
    </submittedName>
</protein>
<evidence type="ECO:0000256" key="8">
    <source>
        <dbReference type="SAM" id="Phobius"/>
    </source>
</evidence>
<comment type="subcellular location">
    <subcellularLocation>
        <location evidence="1">Membrane</location>
        <topology evidence="1">Multi-pass membrane protein</topology>
    </subcellularLocation>
</comment>
<keyword evidence="11" id="KW-1185">Reference proteome</keyword>
<feature type="transmembrane region" description="Helical" evidence="8">
    <location>
        <begin position="48"/>
        <end position="71"/>
    </location>
</feature>
<organism evidence="10 11">
    <name type="scientific">Acetoanaerobium pronyense</name>
    <dbReference type="NCBI Taxonomy" id="1482736"/>
    <lineage>
        <taxon>Bacteria</taxon>
        <taxon>Bacillati</taxon>
        <taxon>Bacillota</taxon>
        <taxon>Clostridia</taxon>
        <taxon>Peptostreptococcales</taxon>
        <taxon>Filifactoraceae</taxon>
        <taxon>Acetoanaerobium</taxon>
    </lineage>
</organism>
<evidence type="ECO:0000256" key="5">
    <source>
        <dbReference type="ARBA" id="ARBA00022989"/>
    </source>
</evidence>
<dbReference type="PANTHER" id="PTHR30576:SF10">
    <property type="entry name" value="SLL5057 PROTEIN"/>
    <property type="match status" value="1"/>
</dbReference>
<evidence type="ECO:0000259" key="9">
    <source>
        <dbReference type="Pfam" id="PF02397"/>
    </source>
</evidence>
<comment type="caution">
    <text evidence="10">The sequence shown here is derived from an EMBL/GenBank/DDBJ whole genome shotgun (WGS) entry which is preliminary data.</text>
</comment>
<evidence type="ECO:0000256" key="6">
    <source>
        <dbReference type="ARBA" id="ARBA00023136"/>
    </source>
</evidence>